<gene>
    <name evidence="1" type="ORF">HNQ44_001920</name>
</gene>
<name>A0A7W8CRV6_9BACL</name>
<comment type="caution">
    <text evidence="1">The sequence shown here is derived from an EMBL/GenBank/DDBJ whole genome shotgun (WGS) entry which is preliminary data.</text>
</comment>
<proteinExistence type="predicted"/>
<organism evidence="1 2">
    <name type="scientific">Planococcus koreensis</name>
    <dbReference type="NCBI Taxonomy" id="112331"/>
    <lineage>
        <taxon>Bacteria</taxon>
        <taxon>Bacillati</taxon>
        <taxon>Bacillota</taxon>
        <taxon>Bacilli</taxon>
        <taxon>Bacillales</taxon>
        <taxon>Caryophanaceae</taxon>
        <taxon>Planococcus</taxon>
    </lineage>
</organism>
<sequence length="116" mass="13082">MLIFEELGRFSSLLYISNCVQHRGAILQRETIQQTEGLFSITSGRKSLTYTLSEELIDESDVKGTIVRMKINLSNLRYVNSQEILQEAEVEAQEKGLVQIASTASKTLKSKTRKSL</sequence>
<accession>A0A7W8CRV6</accession>
<dbReference type="AlphaFoldDB" id="A0A7W8CRV6"/>
<evidence type="ECO:0000313" key="1">
    <source>
        <dbReference type="EMBL" id="MBB5180492.1"/>
    </source>
</evidence>
<protein>
    <submittedName>
        <fullName evidence="1">Uncharacterized protein</fullName>
    </submittedName>
</protein>
<dbReference type="EMBL" id="JACHHE010000004">
    <property type="protein sequence ID" value="MBB5180492.1"/>
    <property type="molecule type" value="Genomic_DNA"/>
</dbReference>
<dbReference type="Proteomes" id="UP000525923">
    <property type="component" value="Unassembled WGS sequence"/>
</dbReference>
<dbReference type="OrthoDB" id="3194831at2"/>
<reference evidence="1 2" key="1">
    <citation type="submission" date="2020-08" db="EMBL/GenBank/DDBJ databases">
        <title>Genomic Encyclopedia of Type Strains, Phase IV (KMG-IV): sequencing the most valuable type-strain genomes for metagenomic binning, comparative biology and taxonomic classification.</title>
        <authorList>
            <person name="Goeker M."/>
        </authorList>
    </citation>
    <scope>NUCLEOTIDE SEQUENCE [LARGE SCALE GENOMIC DNA]</scope>
    <source>
        <strain evidence="1 2">DSM 15895</strain>
    </source>
</reference>
<evidence type="ECO:0000313" key="2">
    <source>
        <dbReference type="Proteomes" id="UP000525923"/>
    </source>
</evidence>
<keyword evidence="2" id="KW-1185">Reference proteome</keyword>
<dbReference type="RefSeq" id="WP_135500529.1">
    <property type="nucleotide sequence ID" value="NZ_JACHHE010000004.1"/>
</dbReference>